<feature type="region of interest" description="Disordered" evidence="1">
    <location>
        <begin position="347"/>
        <end position="367"/>
    </location>
</feature>
<accession>A0A2W5A3A0</accession>
<feature type="compositionally biased region" description="Basic and acidic residues" evidence="1">
    <location>
        <begin position="347"/>
        <end position="360"/>
    </location>
</feature>
<sequence length="532" mass="59434">MSYNPYTDPVPVLVDKNGLPLRRDNLKREVSGPSLVGVRQIASGHPAQGLTPGRLAQLLRGAETGDATQYLELAEEMEEKYLHYLGVMGTRKRAVSQLPINVDAAGDDAESEADAQLIRDWLERDTLQLELFDILDAIGKGYSATEIVWETDELWLPSKLLWRDPRWFQFHQVDGNTLMLRGDGGVPEPLEPFKYITHVHPAKSGLPIRGGLARAAAWAYLFTNYSLKDWVSFLEVYGLPLRVGKYDPGETEANIRLLEQAVGQIGSDAGAVIPKTMLIEFVRNEGSGASAELYEKLIKHLEAGISKAVVGQTNTTDAQPGDRADDRRRGFARGGARYLCEPRRADDREHGRLGRDRDARPIGLQRGDRRARRRSFGLIDAVARLRRDLHLQPARRGAGARGRWLARPRAARCAAVRSCRGWNCLGHAGRARRAAGQGRSLPCPAGHLGDRGRSHRPARIYRSVRRPGPARALHDDVPPHRRRTARLGRPSSPHRRAADLSVQPWRLCPLWRGRMDTAGGDRRRRCRPRPGR</sequence>
<comment type="caution">
    <text evidence="2">The sequence shown here is derived from an EMBL/GenBank/DDBJ whole genome shotgun (WGS) entry which is preliminary data.</text>
</comment>
<proteinExistence type="predicted"/>
<name>A0A2W5A3A0_9SPHN</name>
<evidence type="ECO:0000313" key="3">
    <source>
        <dbReference type="Proteomes" id="UP000249066"/>
    </source>
</evidence>
<evidence type="ECO:0000313" key="2">
    <source>
        <dbReference type="EMBL" id="PZO89070.1"/>
    </source>
</evidence>
<evidence type="ECO:0000256" key="1">
    <source>
        <dbReference type="SAM" id="MobiDB-lite"/>
    </source>
</evidence>
<dbReference type="InterPro" id="IPR009279">
    <property type="entry name" value="Portal_Mu"/>
</dbReference>
<dbReference type="AlphaFoldDB" id="A0A2W5A3A0"/>
<organism evidence="2 3">
    <name type="scientific">Sphingomonas sanxanigenens</name>
    <dbReference type="NCBI Taxonomy" id="397260"/>
    <lineage>
        <taxon>Bacteria</taxon>
        <taxon>Pseudomonadati</taxon>
        <taxon>Pseudomonadota</taxon>
        <taxon>Alphaproteobacteria</taxon>
        <taxon>Sphingomonadales</taxon>
        <taxon>Sphingomonadaceae</taxon>
        <taxon>Sphingomonas</taxon>
    </lineage>
</organism>
<gene>
    <name evidence="2" type="ORF">DI623_11365</name>
</gene>
<evidence type="ECO:0008006" key="4">
    <source>
        <dbReference type="Google" id="ProtNLM"/>
    </source>
</evidence>
<dbReference type="Pfam" id="PF06074">
    <property type="entry name" value="Portal_Mu"/>
    <property type="match status" value="1"/>
</dbReference>
<protein>
    <recommendedName>
        <fullName evidence="4">DUF935 domain-containing protein</fullName>
    </recommendedName>
</protein>
<reference evidence="2 3" key="1">
    <citation type="submission" date="2017-08" db="EMBL/GenBank/DDBJ databases">
        <title>Infants hospitalized years apart are colonized by the same room-sourced microbial strains.</title>
        <authorList>
            <person name="Brooks B."/>
            <person name="Olm M.R."/>
            <person name="Firek B.A."/>
            <person name="Baker R."/>
            <person name="Thomas B.C."/>
            <person name="Morowitz M.J."/>
            <person name="Banfield J.F."/>
        </authorList>
    </citation>
    <scope>NUCLEOTIDE SEQUENCE [LARGE SCALE GENOMIC DNA]</scope>
    <source>
        <strain evidence="2">S2_018_000_R2_101</strain>
    </source>
</reference>
<dbReference type="Proteomes" id="UP000249066">
    <property type="component" value="Unassembled WGS sequence"/>
</dbReference>
<dbReference type="EMBL" id="QFNN01000073">
    <property type="protein sequence ID" value="PZO89070.1"/>
    <property type="molecule type" value="Genomic_DNA"/>
</dbReference>
<feature type="region of interest" description="Disordered" evidence="1">
    <location>
        <begin position="468"/>
        <end position="498"/>
    </location>
</feature>